<keyword evidence="2" id="KW-1185">Reference proteome</keyword>
<organism evidence="1 2">
    <name type="scientific">Rubus argutus</name>
    <name type="common">Southern blackberry</name>
    <dbReference type="NCBI Taxonomy" id="59490"/>
    <lineage>
        <taxon>Eukaryota</taxon>
        <taxon>Viridiplantae</taxon>
        <taxon>Streptophyta</taxon>
        <taxon>Embryophyta</taxon>
        <taxon>Tracheophyta</taxon>
        <taxon>Spermatophyta</taxon>
        <taxon>Magnoliopsida</taxon>
        <taxon>eudicotyledons</taxon>
        <taxon>Gunneridae</taxon>
        <taxon>Pentapetalae</taxon>
        <taxon>rosids</taxon>
        <taxon>fabids</taxon>
        <taxon>Rosales</taxon>
        <taxon>Rosaceae</taxon>
        <taxon>Rosoideae</taxon>
        <taxon>Rosoideae incertae sedis</taxon>
        <taxon>Rubus</taxon>
    </lineage>
</organism>
<accession>A0AAW1Y3M3</accession>
<sequence length="100" mass="10676">MNIRFAAIPNVIPTELLQADDFLSMPHLFNLLDHVDQDLDQYQSLEKVLKQMIEKDVCSGRSDAGVDGFGVLGGLGNVKDAMMGATMAAAVDGSEHGGRG</sequence>
<protein>
    <submittedName>
        <fullName evidence="1">Uncharacterized protein</fullName>
    </submittedName>
</protein>
<dbReference type="EMBL" id="JBEDUW010000002">
    <property type="protein sequence ID" value="KAK9943655.1"/>
    <property type="molecule type" value="Genomic_DNA"/>
</dbReference>
<gene>
    <name evidence="1" type="ORF">M0R45_009256</name>
</gene>
<comment type="caution">
    <text evidence="1">The sequence shown here is derived from an EMBL/GenBank/DDBJ whole genome shotgun (WGS) entry which is preliminary data.</text>
</comment>
<reference evidence="1 2" key="1">
    <citation type="journal article" date="2023" name="G3 (Bethesda)">
        <title>A chromosome-length genome assembly and annotation of blackberry (Rubus argutus, cv. 'Hillquist').</title>
        <authorList>
            <person name="Bruna T."/>
            <person name="Aryal R."/>
            <person name="Dudchenko O."/>
            <person name="Sargent D.J."/>
            <person name="Mead D."/>
            <person name="Buti M."/>
            <person name="Cavallini A."/>
            <person name="Hytonen T."/>
            <person name="Andres J."/>
            <person name="Pham M."/>
            <person name="Weisz D."/>
            <person name="Mascagni F."/>
            <person name="Usai G."/>
            <person name="Natali L."/>
            <person name="Bassil N."/>
            <person name="Fernandez G.E."/>
            <person name="Lomsadze A."/>
            <person name="Armour M."/>
            <person name="Olukolu B."/>
            <person name="Poorten T."/>
            <person name="Britton C."/>
            <person name="Davik J."/>
            <person name="Ashrafi H."/>
            <person name="Aiden E.L."/>
            <person name="Borodovsky M."/>
            <person name="Worthington M."/>
        </authorList>
    </citation>
    <scope>NUCLEOTIDE SEQUENCE [LARGE SCALE GENOMIC DNA]</scope>
    <source>
        <strain evidence="1">PI 553951</strain>
    </source>
</reference>
<dbReference type="AlphaFoldDB" id="A0AAW1Y3M3"/>
<evidence type="ECO:0000313" key="1">
    <source>
        <dbReference type="EMBL" id="KAK9943655.1"/>
    </source>
</evidence>
<evidence type="ECO:0000313" key="2">
    <source>
        <dbReference type="Proteomes" id="UP001457282"/>
    </source>
</evidence>
<dbReference type="Proteomes" id="UP001457282">
    <property type="component" value="Unassembled WGS sequence"/>
</dbReference>
<name>A0AAW1Y3M3_RUBAR</name>
<proteinExistence type="predicted"/>